<accession>A0A1L9P9I4</accession>
<sequence length="336" mass="36810">MVNHLPSPTHSFTIPSIYDGIQLSCRIYLPQQLVSDSANASQWRVRGAVVAHPYASLGGCYDDPVVSFIGGELLDAGYVVGTFNFRGAGGSQGRTSWTAKPELADYVSFYGFMLSYLRCLNLELASQSDKRSPEDGIHLILGGYSYGSLLASHLPGNEVVADLFKDGIQGSPAHGILVTAQTVCALSKDEIPRSTRPSPSTDAQSAGLEVKDLLQSSSTTISYLLVSPLLPPINLFLTLFLDLSLEVDTRESGQRRHIPCPKPAYQLCAHRTLAIYGDEDTFTSVSKLRKWSSELSAVPRSLYESTEIEGAGHFWREDGVEHEARQSLRMWLNRLP</sequence>
<dbReference type="Proteomes" id="UP000184073">
    <property type="component" value="Unassembled WGS sequence"/>
</dbReference>
<dbReference type="STRING" id="1036611.A0A1L9P9I4"/>
<dbReference type="PANTHER" id="PTHR42103">
    <property type="entry name" value="ALPHA/BETA-HYDROLASES SUPERFAMILY PROTEIN"/>
    <property type="match status" value="1"/>
</dbReference>
<dbReference type="PANTHER" id="PTHR42103:SF2">
    <property type="entry name" value="AB HYDROLASE-1 DOMAIN-CONTAINING PROTEIN"/>
    <property type="match status" value="1"/>
</dbReference>
<proteinExistence type="predicted"/>
<name>A0A1L9P9I4_ASPVE</name>
<dbReference type="AlphaFoldDB" id="A0A1L9P9I4"/>
<organism evidence="2 3">
    <name type="scientific">Aspergillus versicolor CBS 583.65</name>
    <dbReference type="NCBI Taxonomy" id="1036611"/>
    <lineage>
        <taxon>Eukaryota</taxon>
        <taxon>Fungi</taxon>
        <taxon>Dikarya</taxon>
        <taxon>Ascomycota</taxon>
        <taxon>Pezizomycotina</taxon>
        <taxon>Eurotiomycetes</taxon>
        <taxon>Eurotiomycetidae</taxon>
        <taxon>Eurotiales</taxon>
        <taxon>Aspergillaceae</taxon>
        <taxon>Aspergillus</taxon>
        <taxon>Aspergillus subgen. Nidulantes</taxon>
    </lineage>
</organism>
<gene>
    <name evidence="2" type="ORF">ASPVEDRAFT_79819</name>
</gene>
<dbReference type="GeneID" id="63732277"/>
<evidence type="ECO:0000313" key="2">
    <source>
        <dbReference type="EMBL" id="OJI98158.1"/>
    </source>
</evidence>
<reference evidence="3" key="1">
    <citation type="journal article" date="2017" name="Genome Biol.">
        <title>Comparative genomics reveals high biological diversity and specific adaptations in the industrially and medically important fungal genus Aspergillus.</title>
        <authorList>
            <person name="de Vries R.P."/>
            <person name="Riley R."/>
            <person name="Wiebenga A."/>
            <person name="Aguilar-Osorio G."/>
            <person name="Amillis S."/>
            <person name="Uchima C.A."/>
            <person name="Anderluh G."/>
            <person name="Asadollahi M."/>
            <person name="Askin M."/>
            <person name="Barry K."/>
            <person name="Battaglia E."/>
            <person name="Bayram O."/>
            <person name="Benocci T."/>
            <person name="Braus-Stromeyer S.A."/>
            <person name="Caldana C."/>
            <person name="Canovas D."/>
            <person name="Cerqueira G.C."/>
            <person name="Chen F."/>
            <person name="Chen W."/>
            <person name="Choi C."/>
            <person name="Clum A."/>
            <person name="Dos Santos R.A."/>
            <person name="Damasio A.R."/>
            <person name="Diallinas G."/>
            <person name="Emri T."/>
            <person name="Fekete E."/>
            <person name="Flipphi M."/>
            <person name="Freyberg S."/>
            <person name="Gallo A."/>
            <person name="Gournas C."/>
            <person name="Habgood R."/>
            <person name="Hainaut M."/>
            <person name="Harispe M.L."/>
            <person name="Henrissat B."/>
            <person name="Hilden K.S."/>
            <person name="Hope R."/>
            <person name="Hossain A."/>
            <person name="Karabika E."/>
            <person name="Karaffa L."/>
            <person name="Karanyi Z."/>
            <person name="Krasevec N."/>
            <person name="Kuo A."/>
            <person name="Kusch H."/>
            <person name="LaButti K."/>
            <person name="Lagendijk E.L."/>
            <person name="Lapidus A."/>
            <person name="Levasseur A."/>
            <person name="Lindquist E."/>
            <person name="Lipzen A."/>
            <person name="Logrieco A.F."/>
            <person name="MacCabe A."/>
            <person name="Maekelae M.R."/>
            <person name="Malavazi I."/>
            <person name="Melin P."/>
            <person name="Meyer V."/>
            <person name="Mielnichuk N."/>
            <person name="Miskei M."/>
            <person name="Molnar A.P."/>
            <person name="Mule G."/>
            <person name="Ngan C.Y."/>
            <person name="Orejas M."/>
            <person name="Orosz E."/>
            <person name="Ouedraogo J.P."/>
            <person name="Overkamp K.M."/>
            <person name="Park H.-S."/>
            <person name="Perrone G."/>
            <person name="Piumi F."/>
            <person name="Punt P.J."/>
            <person name="Ram A.F."/>
            <person name="Ramon A."/>
            <person name="Rauscher S."/>
            <person name="Record E."/>
            <person name="Riano-Pachon D.M."/>
            <person name="Robert V."/>
            <person name="Roehrig J."/>
            <person name="Ruller R."/>
            <person name="Salamov A."/>
            <person name="Salih N.S."/>
            <person name="Samson R.A."/>
            <person name="Sandor E."/>
            <person name="Sanguinetti M."/>
            <person name="Schuetze T."/>
            <person name="Sepcic K."/>
            <person name="Shelest E."/>
            <person name="Sherlock G."/>
            <person name="Sophianopoulou V."/>
            <person name="Squina F.M."/>
            <person name="Sun H."/>
            <person name="Susca A."/>
            <person name="Todd R.B."/>
            <person name="Tsang A."/>
            <person name="Unkles S.E."/>
            <person name="van de Wiele N."/>
            <person name="van Rossen-Uffink D."/>
            <person name="Oliveira J.V."/>
            <person name="Vesth T.C."/>
            <person name="Visser J."/>
            <person name="Yu J.-H."/>
            <person name="Zhou M."/>
            <person name="Andersen M.R."/>
            <person name="Archer D.B."/>
            <person name="Baker S.E."/>
            <person name="Benoit I."/>
            <person name="Brakhage A.A."/>
            <person name="Braus G.H."/>
            <person name="Fischer R."/>
            <person name="Frisvad J.C."/>
            <person name="Goldman G.H."/>
            <person name="Houbraken J."/>
            <person name="Oakley B."/>
            <person name="Pocsi I."/>
            <person name="Scazzocchio C."/>
            <person name="Seiboth B."/>
            <person name="vanKuyk P.A."/>
            <person name="Wortman J."/>
            <person name="Dyer P.S."/>
            <person name="Grigoriev I.V."/>
        </authorList>
    </citation>
    <scope>NUCLEOTIDE SEQUENCE [LARGE SCALE GENOMIC DNA]</scope>
    <source>
        <strain evidence="3">CBS 583.65</strain>
    </source>
</reference>
<dbReference type="InterPro" id="IPR029058">
    <property type="entry name" value="AB_hydrolase_fold"/>
</dbReference>
<dbReference type="OrthoDB" id="10260961at2759"/>
<dbReference type="Gene3D" id="3.40.50.1820">
    <property type="entry name" value="alpha/beta hydrolase"/>
    <property type="match status" value="1"/>
</dbReference>
<dbReference type="Pfam" id="PF12697">
    <property type="entry name" value="Abhydrolase_6"/>
    <property type="match status" value="1"/>
</dbReference>
<dbReference type="EMBL" id="KV878126">
    <property type="protein sequence ID" value="OJI98158.1"/>
    <property type="molecule type" value="Genomic_DNA"/>
</dbReference>
<dbReference type="RefSeq" id="XP_040663921.1">
    <property type="nucleotide sequence ID" value="XM_040816766.1"/>
</dbReference>
<dbReference type="SUPFAM" id="SSF53474">
    <property type="entry name" value="alpha/beta-Hydrolases"/>
    <property type="match status" value="1"/>
</dbReference>
<dbReference type="InterPro" id="IPR000073">
    <property type="entry name" value="AB_hydrolase_1"/>
</dbReference>
<feature type="domain" description="AB hydrolase-1" evidence="1">
    <location>
        <begin position="58"/>
        <end position="317"/>
    </location>
</feature>
<dbReference type="VEuPathDB" id="FungiDB:ASPVEDRAFT_79819"/>
<protein>
    <recommendedName>
        <fullName evidence="1">AB hydrolase-1 domain-containing protein</fullName>
    </recommendedName>
</protein>
<evidence type="ECO:0000259" key="1">
    <source>
        <dbReference type="Pfam" id="PF12697"/>
    </source>
</evidence>
<evidence type="ECO:0000313" key="3">
    <source>
        <dbReference type="Proteomes" id="UP000184073"/>
    </source>
</evidence>
<keyword evidence="3" id="KW-1185">Reference proteome</keyword>